<comment type="caution">
    <text evidence="1">The sequence shown here is derived from an EMBL/GenBank/DDBJ whole genome shotgun (WGS) entry which is preliminary data.</text>
</comment>
<keyword evidence="2" id="KW-1185">Reference proteome</keyword>
<organism evidence="1 2">
    <name type="scientific">Gigaspora margarita</name>
    <dbReference type="NCBI Taxonomy" id="4874"/>
    <lineage>
        <taxon>Eukaryota</taxon>
        <taxon>Fungi</taxon>
        <taxon>Fungi incertae sedis</taxon>
        <taxon>Mucoromycota</taxon>
        <taxon>Glomeromycotina</taxon>
        <taxon>Glomeromycetes</taxon>
        <taxon>Diversisporales</taxon>
        <taxon>Gigasporaceae</taxon>
        <taxon>Gigaspora</taxon>
    </lineage>
</organism>
<sequence>HSFEGHSFEGHSFEGHSFEGHSFKGNWTVIRAIQPPPNQQLHPMVKGSAICKLITPREQEVQRIYMR</sequence>
<dbReference type="EMBL" id="CAJVQB010009107">
    <property type="protein sequence ID" value="CAG8726745.1"/>
    <property type="molecule type" value="Genomic_DNA"/>
</dbReference>
<protein>
    <submittedName>
        <fullName evidence="1">7594_t:CDS:1</fullName>
    </submittedName>
</protein>
<dbReference type="Proteomes" id="UP000789901">
    <property type="component" value="Unassembled WGS sequence"/>
</dbReference>
<evidence type="ECO:0000313" key="1">
    <source>
        <dbReference type="EMBL" id="CAG8726745.1"/>
    </source>
</evidence>
<feature type="non-terminal residue" evidence="1">
    <location>
        <position position="1"/>
    </location>
</feature>
<accession>A0ABN7V3Y0</accession>
<gene>
    <name evidence="1" type="ORF">GMARGA_LOCUS13998</name>
</gene>
<name>A0ABN7V3Y0_GIGMA</name>
<proteinExistence type="predicted"/>
<evidence type="ECO:0000313" key="2">
    <source>
        <dbReference type="Proteomes" id="UP000789901"/>
    </source>
</evidence>
<reference evidence="1 2" key="1">
    <citation type="submission" date="2021-06" db="EMBL/GenBank/DDBJ databases">
        <authorList>
            <person name="Kallberg Y."/>
            <person name="Tangrot J."/>
            <person name="Rosling A."/>
        </authorList>
    </citation>
    <scope>NUCLEOTIDE SEQUENCE [LARGE SCALE GENOMIC DNA]</scope>
    <source>
        <strain evidence="1 2">120-4 pot B 10/14</strain>
    </source>
</reference>